<feature type="region of interest" description="Disordered" evidence="3">
    <location>
        <begin position="90"/>
        <end position="139"/>
    </location>
</feature>
<dbReference type="AlphaFoldDB" id="A0A399T0D1"/>
<accession>A0A399T0D1</accession>
<dbReference type="Pfam" id="PF00403">
    <property type="entry name" value="HMA"/>
    <property type="match status" value="1"/>
</dbReference>
<sequence length="139" mass="14006">MSDPASGSAPAADAAASAPEEGAVLTRVDLDVQGMTCASCAMRIERKLGRMPGVEAAVNYATHRARVQLPAGTSVEDAIRTIERTGYRASERAGWGSAPAGDAASVPVVAAPASPAAPAAPAVEREPDEAEDPAPADRA</sequence>
<keyword evidence="1" id="KW-0479">Metal-binding</keyword>
<dbReference type="GO" id="GO:0055070">
    <property type="term" value="P:copper ion homeostasis"/>
    <property type="evidence" value="ECO:0007669"/>
    <property type="project" value="TreeGrafter"/>
</dbReference>
<dbReference type="PROSITE" id="PS01047">
    <property type="entry name" value="HMA_1"/>
    <property type="match status" value="1"/>
</dbReference>
<feature type="domain" description="HMA" evidence="4">
    <location>
        <begin position="26"/>
        <end position="90"/>
    </location>
</feature>
<feature type="compositionally biased region" description="Low complexity" evidence="3">
    <location>
        <begin position="96"/>
        <end position="122"/>
    </location>
</feature>
<comment type="caution">
    <text evidence="5">The sequence shown here is derived from an EMBL/GenBank/DDBJ whole genome shotgun (WGS) entry which is preliminary data.</text>
</comment>
<dbReference type="RefSeq" id="WP_147359995.1">
    <property type="nucleotide sequence ID" value="NZ_QWGT01000226.1"/>
</dbReference>
<dbReference type="InterPro" id="IPR036163">
    <property type="entry name" value="HMA_dom_sf"/>
</dbReference>
<dbReference type="EMBL" id="QWGT01000226">
    <property type="protein sequence ID" value="RIJ48459.1"/>
    <property type="molecule type" value="Genomic_DNA"/>
</dbReference>
<dbReference type="GO" id="GO:0016020">
    <property type="term" value="C:membrane"/>
    <property type="evidence" value="ECO:0007669"/>
    <property type="project" value="TreeGrafter"/>
</dbReference>
<evidence type="ECO:0000256" key="3">
    <source>
        <dbReference type="SAM" id="MobiDB-lite"/>
    </source>
</evidence>
<feature type="non-terminal residue" evidence="5">
    <location>
        <position position="139"/>
    </location>
</feature>
<dbReference type="GO" id="GO:0043682">
    <property type="term" value="F:P-type divalent copper transporter activity"/>
    <property type="evidence" value="ECO:0007669"/>
    <property type="project" value="TreeGrafter"/>
</dbReference>
<dbReference type="GO" id="GO:0005507">
    <property type="term" value="F:copper ion binding"/>
    <property type="evidence" value="ECO:0007669"/>
    <property type="project" value="TreeGrafter"/>
</dbReference>
<dbReference type="PROSITE" id="PS50846">
    <property type="entry name" value="HMA_2"/>
    <property type="match status" value="1"/>
</dbReference>
<dbReference type="InterPro" id="IPR017969">
    <property type="entry name" value="Heavy-metal-associated_CS"/>
</dbReference>
<dbReference type="InterPro" id="IPR006121">
    <property type="entry name" value="HMA_dom"/>
</dbReference>
<dbReference type="CDD" id="cd00371">
    <property type="entry name" value="HMA"/>
    <property type="match status" value="1"/>
</dbReference>
<feature type="compositionally biased region" description="Acidic residues" evidence="3">
    <location>
        <begin position="126"/>
        <end position="139"/>
    </location>
</feature>
<dbReference type="FunFam" id="3.30.70.100:FF:000005">
    <property type="entry name" value="Copper-exporting P-type ATPase A"/>
    <property type="match status" value="1"/>
</dbReference>
<dbReference type="PANTHER" id="PTHR43520">
    <property type="entry name" value="ATP7, ISOFORM B"/>
    <property type="match status" value="1"/>
</dbReference>
<evidence type="ECO:0000313" key="5">
    <source>
        <dbReference type="EMBL" id="RIJ48459.1"/>
    </source>
</evidence>
<name>A0A399T0D1_9MICO</name>
<feature type="region of interest" description="Disordered" evidence="3">
    <location>
        <begin position="1"/>
        <end position="20"/>
    </location>
</feature>
<gene>
    <name evidence="5" type="ORF">DZG00_12615</name>
</gene>
<dbReference type="PANTHER" id="PTHR43520:SF8">
    <property type="entry name" value="P-TYPE CU(+) TRANSPORTER"/>
    <property type="match status" value="1"/>
</dbReference>
<evidence type="ECO:0000256" key="2">
    <source>
        <dbReference type="ARBA" id="ARBA00022967"/>
    </source>
</evidence>
<keyword evidence="6" id="KW-1185">Reference proteome</keyword>
<keyword evidence="2" id="KW-1278">Translocase</keyword>
<proteinExistence type="predicted"/>
<organism evidence="5 6">
    <name type="scientific">Clavibacter lycopersici</name>
    <dbReference type="NCBI Taxonomy" id="2301718"/>
    <lineage>
        <taxon>Bacteria</taxon>
        <taxon>Bacillati</taxon>
        <taxon>Actinomycetota</taxon>
        <taxon>Actinomycetes</taxon>
        <taxon>Micrococcales</taxon>
        <taxon>Microbacteriaceae</taxon>
        <taxon>Clavibacter</taxon>
    </lineage>
</organism>
<dbReference type="Proteomes" id="UP000266484">
    <property type="component" value="Unassembled WGS sequence"/>
</dbReference>
<evidence type="ECO:0000256" key="1">
    <source>
        <dbReference type="ARBA" id="ARBA00022723"/>
    </source>
</evidence>
<dbReference type="SUPFAM" id="SSF55008">
    <property type="entry name" value="HMA, heavy metal-associated domain"/>
    <property type="match status" value="1"/>
</dbReference>
<evidence type="ECO:0000259" key="4">
    <source>
        <dbReference type="PROSITE" id="PS50846"/>
    </source>
</evidence>
<evidence type="ECO:0000313" key="6">
    <source>
        <dbReference type="Proteomes" id="UP000266484"/>
    </source>
</evidence>
<reference evidence="5 6" key="1">
    <citation type="submission" date="2018-08" db="EMBL/GenBank/DDBJ databases">
        <title>Genome Sequence of Clavibacter michiganensis Subspecies type strains, and the Atypical Peach-Colored Strains Isolated from Tomato.</title>
        <authorList>
            <person name="Osdaghi E."/>
            <person name="Portier P."/>
            <person name="Briand M."/>
            <person name="Jacques M.-A."/>
        </authorList>
    </citation>
    <scope>NUCLEOTIDE SEQUENCE [LARGE SCALE GENOMIC DNA]</scope>
    <source>
        <strain evidence="5 6">CFBP 8615</strain>
    </source>
</reference>
<protein>
    <submittedName>
        <fullName evidence="5">Heavy-metal-associated domain-containing protein</fullName>
    </submittedName>
</protein>
<dbReference type="Gene3D" id="3.30.70.100">
    <property type="match status" value="1"/>
</dbReference>